<dbReference type="Proteomes" id="UP000256304">
    <property type="component" value="Unassembled WGS sequence"/>
</dbReference>
<protein>
    <submittedName>
        <fullName evidence="1">Aminoglycoside phosphotransferase (APT) family kinase protein</fullName>
    </submittedName>
</protein>
<evidence type="ECO:0000313" key="2">
    <source>
        <dbReference type="Proteomes" id="UP000256304"/>
    </source>
</evidence>
<reference evidence="1 2" key="1">
    <citation type="submission" date="2018-08" db="EMBL/GenBank/DDBJ databases">
        <title>Genomic Encyclopedia of Type Strains, Phase III (KMG-III): the genomes of soil and plant-associated and newly described type strains.</title>
        <authorList>
            <person name="Whitman W."/>
        </authorList>
    </citation>
    <scope>NUCLEOTIDE SEQUENCE [LARGE SCALE GENOMIC DNA]</scope>
    <source>
        <strain evidence="1 2">CGMCC 1.10966</strain>
    </source>
</reference>
<keyword evidence="2" id="KW-1185">Reference proteome</keyword>
<proteinExistence type="predicted"/>
<dbReference type="RefSeq" id="WP_116187319.1">
    <property type="nucleotide sequence ID" value="NZ_QTTN01000001.1"/>
</dbReference>
<comment type="caution">
    <text evidence="1">The sequence shown here is derived from an EMBL/GenBank/DDBJ whole genome shotgun (WGS) entry which is preliminary data.</text>
</comment>
<keyword evidence="1" id="KW-0418">Kinase</keyword>
<dbReference type="AlphaFoldDB" id="A0A3D9SFE7"/>
<keyword evidence="1" id="KW-0808">Transferase</keyword>
<dbReference type="EMBL" id="QTTN01000001">
    <property type="protein sequence ID" value="REE94619.1"/>
    <property type="molecule type" value="Genomic_DNA"/>
</dbReference>
<dbReference type="SUPFAM" id="SSF56112">
    <property type="entry name" value="Protein kinase-like (PK-like)"/>
    <property type="match status" value="1"/>
</dbReference>
<sequence length="346" mass="38249">MNLQEALRFSFEDKENIILCNSILGSIDAHHIAAELDNFCIHLLGSAIFSALYIGFSVGASFGLELENGMRIFIKIHRPTPPGTITAISHASLTAVSSVQKSLAEIGFPCPRVVGEPMEFGAALATVDVFSVPGELKDAHNPAIRGSIARTLAQLIQLTEPYKSVNGLTYGRFCADDTLYPIPHNELFNFERTSQGAEWIDAIAERAKTLVTRINGREVLGHLDWSLKHFRFQRDEVVMVYDWDSLKLEDELNVLGIAAATFTTTWDIPVRITPSQEESLAFVNEYEQARGTKISSDERAKISAAATYCMAYVARCEHALDSHGNNYDGSFRQALAAMRGDLYLDV</sequence>
<dbReference type="OrthoDB" id="4570396at2"/>
<evidence type="ECO:0000313" key="1">
    <source>
        <dbReference type="EMBL" id="REE94619.1"/>
    </source>
</evidence>
<gene>
    <name evidence="1" type="ORF">A8990_101415</name>
</gene>
<dbReference type="InterPro" id="IPR011009">
    <property type="entry name" value="Kinase-like_dom_sf"/>
</dbReference>
<organism evidence="1 2">
    <name type="scientific">Paenibacillus taihuensis</name>
    <dbReference type="NCBI Taxonomy" id="1156355"/>
    <lineage>
        <taxon>Bacteria</taxon>
        <taxon>Bacillati</taxon>
        <taxon>Bacillota</taxon>
        <taxon>Bacilli</taxon>
        <taxon>Bacillales</taxon>
        <taxon>Paenibacillaceae</taxon>
        <taxon>Paenibacillus</taxon>
    </lineage>
</organism>
<dbReference type="GO" id="GO:0016301">
    <property type="term" value="F:kinase activity"/>
    <property type="evidence" value="ECO:0007669"/>
    <property type="project" value="UniProtKB-KW"/>
</dbReference>
<name>A0A3D9SFE7_9BACL</name>
<accession>A0A3D9SFE7</accession>